<evidence type="ECO:0000313" key="7">
    <source>
        <dbReference type="EMBL" id="TKD66950.1"/>
    </source>
</evidence>
<name>A0A4U1MAK9_9BACL</name>
<evidence type="ECO:0000256" key="2">
    <source>
        <dbReference type="ARBA" id="ARBA00009320"/>
    </source>
</evidence>
<comment type="similarity">
    <text evidence="2 5">Belongs to the class-IV pyridoxal-phosphate-dependent aminotransferase family.</text>
</comment>
<dbReference type="EMBL" id="SWFM01000011">
    <property type="protein sequence ID" value="TKD66950.1"/>
    <property type="molecule type" value="Genomic_DNA"/>
</dbReference>
<dbReference type="OrthoDB" id="9805628at2"/>
<evidence type="ECO:0000313" key="8">
    <source>
        <dbReference type="Proteomes" id="UP000310541"/>
    </source>
</evidence>
<dbReference type="GO" id="GO:0008696">
    <property type="term" value="F:4-amino-4-deoxychorismate lyase activity"/>
    <property type="evidence" value="ECO:0007669"/>
    <property type="project" value="UniProtKB-EC"/>
</dbReference>
<dbReference type="SUPFAM" id="SSF56752">
    <property type="entry name" value="D-aminoacid aminotransferase-like PLP-dependent enzymes"/>
    <property type="match status" value="1"/>
</dbReference>
<keyword evidence="4 6" id="KW-0663">Pyridoxal phosphate</keyword>
<dbReference type="PANTHER" id="PTHR42743:SF11">
    <property type="entry name" value="AMINODEOXYCHORISMATE LYASE"/>
    <property type="match status" value="1"/>
</dbReference>
<protein>
    <submittedName>
        <fullName evidence="7">Aminodeoxychorismate lyase</fullName>
        <ecNumber evidence="7">4.1.3.38</ecNumber>
    </submittedName>
</protein>
<dbReference type="Gene3D" id="3.20.10.10">
    <property type="entry name" value="D-amino Acid Aminotransferase, subunit A, domain 2"/>
    <property type="match status" value="1"/>
</dbReference>
<dbReference type="FunFam" id="3.20.10.10:FF:000002">
    <property type="entry name" value="D-alanine aminotransferase"/>
    <property type="match status" value="1"/>
</dbReference>
<reference evidence="7 8" key="1">
    <citation type="submission" date="2019-04" db="EMBL/GenBank/DDBJ databases">
        <title>Genome sequence of Bacillus hwajinpoensis strain Y2.</title>
        <authorList>
            <person name="Fair J.L."/>
            <person name="Maclea K.S."/>
        </authorList>
    </citation>
    <scope>NUCLEOTIDE SEQUENCE [LARGE SCALE GENOMIC DNA]</scope>
    <source>
        <strain evidence="7 8">Y2</strain>
    </source>
</reference>
<evidence type="ECO:0000256" key="6">
    <source>
        <dbReference type="RuleBase" id="RU004516"/>
    </source>
</evidence>
<comment type="subunit">
    <text evidence="3">Homodimer.</text>
</comment>
<accession>A0A4U1MAK9</accession>
<dbReference type="PANTHER" id="PTHR42743">
    <property type="entry name" value="AMINO-ACID AMINOTRANSFERASE"/>
    <property type="match status" value="1"/>
</dbReference>
<evidence type="ECO:0000256" key="4">
    <source>
        <dbReference type="ARBA" id="ARBA00022898"/>
    </source>
</evidence>
<keyword evidence="7" id="KW-0456">Lyase</keyword>
<dbReference type="CDD" id="cd00449">
    <property type="entry name" value="PLPDE_IV"/>
    <property type="match status" value="1"/>
</dbReference>
<comment type="caution">
    <text evidence="7">The sequence shown here is derived from an EMBL/GenBank/DDBJ whole genome shotgun (WGS) entry which is preliminary data.</text>
</comment>
<dbReference type="Gene3D" id="3.30.470.10">
    <property type="match status" value="1"/>
</dbReference>
<gene>
    <name evidence="7" type="primary">pabC</name>
    <name evidence="7" type="ORF">FBF83_19925</name>
</gene>
<organism evidence="7 8">
    <name type="scientific">Guptibacillus hwajinpoensis</name>
    <dbReference type="NCBI Taxonomy" id="208199"/>
    <lineage>
        <taxon>Bacteria</taxon>
        <taxon>Bacillati</taxon>
        <taxon>Bacillota</taxon>
        <taxon>Bacilli</taxon>
        <taxon>Bacillales</taxon>
        <taxon>Guptibacillaceae</taxon>
        <taxon>Guptibacillus</taxon>
    </lineage>
</organism>
<dbReference type="InterPro" id="IPR001544">
    <property type="entry name" value="Aminotrans_IV"/>
</dbReference>
<dbReference type="RefSeq" id="WP_136948844.1">
    <property type="nucleotide sequence ID" value="NZ_SWFM01000011.1"/>
</dbReference>
<dbReference type="InterPro" id="IPR050571">
    <property type="entry name" value="Class-IV_PLP-Dep_Aminotrnsfr"/>
</dbReference>
<dbReference type="InterPro" id="IPR043132">
    <property type="entry name" value="BCAT-like_C"/>
</dbReference>
<dbReference type="AlphaFoldDB" id="A0A4U1MAK9"/>
<dbReference type="InterPro" id="IPR018300">
    <property type="entry name" value="Aminotrans_IV_CS"/>
</dbReference>
<dbReference type="Pfam" id="PF01063">
    <property type="entry name" value="Aminotran_4"/>
    <property type="match status" value="1"/>
</dbReference>
<dbReference type="GO" id="GO:0005829">
    <property type="term" value="C:cytosol"/>
    <property type="evidence" value="ECO:0007669"/>
    <property type="project" value="TreeGrafter"/>
</dbReference>
<dbReference type="NCBIfam" id="NF005800">
    <property type="entry name" value="PRK07650.1"/>
    <property type="match status" value="1"/>
</dbReference>
<dbReference type="InterPro" id="IPR043131">
    <property type="entry name" value="BCAT-like_N"/>
</dbReference>
<dbReference type="InterPro" id="IPR036038">
    <property type="entry name" value="Aminotransferase-like"/>
</dbReference>
<evidence type="ECO:0000256" key="3">
    <source>
        <dbReference type="ARBA" id="ARBA00011738"/>
    </source>
</evidence>
<sequence length="284" mass="32181">MFININGDIVDQKEAVISAYDHGYLYGVGVFETFRTYDGHPFLFDDHFNRLKESLKELQITLPYTKVELLHEVKRTIETNDMVDAYVRLNISAGAGEIGLQTEPYFSPQIIIYVKPIGEPIRKEKRGVILSLRRNSPEGALRLKSHHYLNNILAKREVGNDPAIEGIFLSQQGVLAEGIVSNLFWVKEGVLYTPSLSTGILNGITRQYIMRAAQKLGVSIIEGSFEEGELFKADEVFVTNSIQEIVPLRQIEHKLLPGLDGSVTNRLILQYEQHRISLYSRTEC</sequence>
<dbReference type="GO" id="GO:0008652">
    <property type="term" value="P:amino acid biosynthetic process"/>
    <property type="evidence" value="ECO:0007669"/>
    <property type="project" value="UniProtKB-ARBA"/>
</dbReference>
<dbReference type="EC" id="4.1.3.38" evidence="7"/>
<dbReference type="PROSITE" id="PS00770">
    <property type="entry name" value="AA_TRANSFER_CLASS_4"/>
    <property type="match status" value="1"/>
</dbReference>
<evidence type="ECO:0000256" key="1">
    <source>
        <dbReference type="ARBA" id="ARBA00001933"/>
    </source>
</evidence>
<dbReference type="Proteomes" id="UP000310541">
    <property type="component" value="Unassembled WGS sequence"/>
</dbReference>
<comment type="cofactor">
    <cofactor evidence="1 6">
        <name>pyridoxal 5'-phosphate</name>
        <dbReference type="ChEBI" id="CHEBI:597326"/>
    </cofactor>
</comment>
<evidence type="ECO:0000256" key="5">
    <source>
        <dbReference type="RuleBase" id="RU004106"/>
    </source>
</evidence>
<dbReference type="GO" id="GO:0046394">
    <property type="term" value="P:carboxylic acid biosynthetic process"/>
    <property type="evidence" value="ECO:0007669"/>
    <property type="project" value="UniProtKB-ARBA"/>
</dbReference>
<proteinExistence type="inferred from homology"/>